<evidence type="ECO:0000256" key="5">
    <source>
        <dbReference type="ARBA" id="ARBA00023014"/>
    </source>
</evidence>
<dbReference type="STRING" id="563192.HMPREF0179_02715"/>
<dbReference type="CDD" id="cd02143">
    <property type="entry name" value="nitroreductase_FeS-like"/>
    <property type="match status" value="1"/>
</dbReference>
<dbReference type="HOGENOM" id="CLU_070764_2_0_7"/>
<sequence>MVSLELNQDHCIRCGRCISVCPQRILGRHTNGSVDVLHGALARCIRCGHCVAVCPKAALTLEHIAPSSLPLVEDAPLSDLQRDMLFKTRRSTRAYKDEPVDRNVLLKALEEARYAPTASNCEEVAWLLVEGRDRLHDLASRVADWMSTLTGKYSHVASAFRAGQDPILRGAPSLILAHGDANMPWNALDCAAAVSYLELALHSYGIGTCWSGFVIAAASNGVDLGIPLPEGRKICGGLMIGYPAVQYARVPPRKPVRLTVIE</sequence>
<dbReference type="InterPro" id="IPR000415">
    <property type="entry name" value="Nitroreductase-like"/>
</dbReference>
<dbReference type="InterPro" id="IPR029479">
    <property type="entry name" value="Nitroreductase"/>
</dbReference>
<comment type="similarity">
    <text evidence="1">Belongs to the nitroreductase family.</text>
</comment>
<evidence type="ECO:0000256" key="4">
    <source>
        <dbReference type="ARBA" id="ARBA00023004"/>
    </source>
</evidence>
<dbReference type="SUPFAM" id="SSF54862">
    <property type="entry name" value="4Fe-4S ferredoxins"/>
    <property type="match status" value="1"/>
</dbReference>
<protein>
    <recommendedName>
        <fullName evidence="6">4Fe-4S ferredoxin-type domain-containing protein</fullName>
    </recommendedName>
</protein>
<dbReference type="GO" id="GO:0051536">
    <property type="term" value="F:iron-sulfur cluster binding"/>
    <property type="evidence" value="ECO:0007669"/>
    <property type="project" value="UniProtKB-KW"/>
</dbReference>
<dbReference type="SUPFAM" id="SSF55469">
    <property type="entry name" value="FMN-dependent nitroreductase-like"/>
    <property type="match status" value="1"/>
</dbReference>
<dbReference type="Proteomes" id="UP000006034">
    <property type="component" value="Unassembled WGS sequence"/>
</dbReference>
<dbReference type="GeneID" id="78084890"/>
<evidence type="ECO:0000313" key="8">
    <source>
        <dbReference type="Proteomes" id="UP000006034"/>
    </source>
</evidence>
<dbReference type="Pfam" id="PF00881">
    <property type="entry name" value="Nitroreductase"/>
    <property type="match status" value="1"/>
</dbReference>
<comment type="caution">
    <text evidence="7">The sequence shown here is derived from an EMBL/GenBank/DDBJ whole genome shotgun (WGS) entry which is preliminary data.</text>
</comment>
<keyword evidence="3" id="KW-0560">Oxidoreductase</keyword>
<reference evidence="7 8" key="2">
    <citation type="submission" date="2013-04" db="EMBL/GenBank/DDBJ databases">
        <title>The Genome Sequence of Bilophila wadsworthia 3_1_6.</title>
        <authorList>
            <consortium name="The Broad Institute Genomics Platform"/>
            <person name="Earl A."/>
            <person name="Ward D."/>
            <person name="Feldgarden M."/>
            <person name="Gevers D."/>
            <person name="Sibley C."/>
            <person name="Strauss J."/>
            <person name="Allen-Vercoe E."/>
            <person name="Walker B."/>
            <person name="Young S."/>
            <person name="Zeng Q."/>
            <person name="Gargeya S."/>
            <person name="Fitzgerald M."/>
            <person name="Haas B."/>
            <person name="Abouelleil A."/>
            <person name="Allen A.W."/>
            <person name="Alvarado L."/>
            <person name="Arachchi H.M."/>
            <person name="Berlin A.M."/>
            <person name="Chapman S.B."/>
            <person name="Gainer-Dewar J."/>
            <person name="Goldberg J."/>
            <person name="Griggs A."/>
            <person name="Gujja S."/>
            <person name="Hansen M."/>
            <person name="Howarth C."/>
            <person name="Imamovic A."/>
            <person name="Ireland A."/>
            <person name="Larimer J."/>
            <person name="McCowan C."/>
            <person name="Murphy C."/>
            <person name="Pearson M."/>
            <person name="Poon T.W."/>
            <person name="Priest M."/>
            <person name="Roberts A."/>
            <person name="Saif S."/>
            <person name="Shea T."/>
            <person name="Sisk P."/>
            <person name="Sykes S."/>
            <person name="Wortman J."/>
            <person name="Nusbaum C."/>
            <person name="Birren B."/>
        </authorList>
    </citation>
    <scope>NUCLEOTIDE SEQUENCE [LARGE SCALE GENOMIC DNA]</scope>
    <source>
        <strain evidence="7 8">3_1_6</strain>
    </source>
</reference>
<evidence type="ECO:0000259" key="6">
    <source>
        <dbReference type="PROSITE" id="PS51379"/>
    </source>
</evidence>
<proteinExistence type="inferred from homology"/>
<dbReference type="eggNOG" id="COG0778">
    <property type="taxonomic scope" value="Bacteria"/>
</dbReference>
<dbReference type="RefSeq" id="WP_005028755.1">
    <property type="nucleotide sequence ID" value="NZ_KE150238.1"/>
</dbReference>
<keyword evidence="2" id="KW-0479">Metal-binding</keyword>
<dbReference type="GO" id="GO:0016491">
    <property type="term" value="F:oxidoreductase activity"/>
    <property type="evidence" value="ECO:0007669"/>
    <property type="project" value="UniProtKB-KW"/>
</dbReference>
<dbReference type="OrthoDB" id="368873at2"/>
<evidence type="ECO:0000313" key="7">
    <source>
        <dbReference type="EMBL" id="EFV43472.1"/>
    </source>
</evidence>
<feature type="domain" description="4Fe-4S ferredoxin-type" evidence="6">
    <location>
        <begin position="34"/>
        <end position="64"/>
    </location>
</feature>
<dbReference type="Pfam" id="PF13187">
    <property type="entry name" value="Fer4_9"/>
    <property type="match status" value="1"/>
</dbReference>
<name>E5Y947_BILW3</name>
<dbReference type="Gene3D" id="3.30.70.20">
    <property type="match status" value="1"/>
</dbReference>
<organism evidence="7 8">
    <name type="scientific">Bilophila wadsworthia (strain 3_1_6)</name>
    <dbReference type="NCBI Taxonomy" id="563192"/>
    <lineage>
        <taxon>Bacteria</taxon>
        <taxon>Pseudomonadati</taxon>
        <taxon>Thermodesulfobacteriota</taxon>
        <taxon>Desulfovibrionia</taxon>
        <taxon>Desulfovibrionales</taxon>
        <taxon>Desulfovibrionaceae</taxon>
        <taxon>Bilophila</taxon>
    </lineage>
</organism>
<evidence type="ECO:0000256" key="1">
    <source>
        <dbReference type="ARBA" id="ARBA00007118"/>
    </source>
</evidence>
<evidence type="ECO:0000256" key="3">
    <source>
        <dbReference type="ARBA" id="ARBA00023002"/>
    </source>
</evidence>
<dbReference type="GO" id="GO:0046872">
    <property type="term" value="F:metal ion binding"/>
    <property type="evidence" value="ECO:0007669"/>
    <property type="project" value="UniProtKB-KW"/>
</dbReference>
<accession>E5Y947</accession>
<feature type="domain" description="4Fe-4S ferredoxin-type" evidence="6">
    <location>
        <begin position="2"/>
        <end position="31"/>
    </location>
</feature>
<dbReference type="eggNOG" id="COG1143">
    <property type="taxonomic scope" value="Bacteria"/>
</dbReference>
<dbReference type="PANTHER" id="PTHR43673:SF10">
    <property type="entry name" value="NADH DEHYDROGENASE_NAD(P)H NITROREDUCTASE XCC3605-RELATED"/>
    <property type="match status" value="1"/>
</dbReference>
<evidence type="ECO:0000256" key="2">
    <source>
        <dbReference type="ARBA" id="ARBA00022723"/>
    </source>
</evidence>
<keyword evidence="5" id="KW-0411">Iron-sulfur</keyword>
<dbReference type="PANTHER" id="PTHR43673">
    <property type="entry name" value="NAD(P)H NITROREDUCTASE YDGI-RELATED"/>
    <property type="match status" value="1"/>
</dbReference>
<gene>
    <name evidence="7" type="ORF">HMPREF0179_02715</name>
</gene>
<dbReference type="PROSITE" id="PS51379">
    <property type="entry name" value="4FE4S_FER_2"/>
    <property type="match status" value="2"/>
</dbReference>
<dbReference type="Gene3D" id="3.40.109.10">
    <property type="entry name" value="NADH Oxidase"/>
    <property type="match status" value="1"/>
</dbReference>
<dbReference type="InterPro" id="IPR017896">
    <property type="entry name" value="4Fe4S_Fe-S-bd"/>
</dbReference>
<keyword evidence="4" id="KW-0408">Iron</keyword>
<dbReference type="PROSITE" id="PS00198">
    <property type="entry name" value="4FE4S_FER_1"/>
    <property type="match status" value="2"/>
</dbReference>
<keyword evidence="8" id="KW-1185">Reference proteome</keyword>
<dbReference type="InterPro" id="IPR017900">
    <property type="entry name" value="4Fe4S_Fe_S_CS"/>
</dbReference>
<dbReference type="AlphaFoldDB" id="E5Y947"/>
<reference evidence="7 8" key="1">
    <citation type="submission" date="2010-10" db="EMBL/GenBank/DDBJ databases">
        <authorList>
            <consortium name="The Broad Institute Genome Sequencing Platform"/>
            <person name="Ward D."/>
            <person name="Earl A."/>
            <person name="Feldgarden M."/>
            <person name="Young S.K."/>
            <person name="Gargeya S."/>
            <person name="Zeng Q."/>
            <person name="Alvarado L."/>
            <person name="Berlin A."/>
            <person name="Bochicchio J."/>
            <person name="Chapman S.B."/>
            <person name="Chen Z."/>
            <person name="Freedman E."/>
            <person name="Gellesch M."/>
            <person name="Goldberg J."/>
            <person name="Griggs A."/>
            <person name="Gujja S."/>
            <person name="Heilman E."/>
            <person name="Heiman D."/>
            <person name="Howarth C."/>
            <person name="Mehta T."/>
            <person name="Neiman D."/>
            <person name="Pearson M."/>
            <person name="Roberts A."/>
            <person name="Saif S."/>
            <person name="Shea T."/>
            <person name="Shenoy N."/>
            <person name="Sisk P."/>
            <person name="Stolte C."/>
            <person name="Sykes S."/>
            <person name="White J."/>
            <person name="Yandava C."/>
            <person name="Allen-Vercoe E."/>
            <person name="Sibley C."/>
            <person name="Ambrose C.E."/>
            <person name="Strauss J."/>
            <person name="Daigneault M."/>
            <person name="Haas B."/>
            <person name="Nusbaum C."/>
            <person name="Birren B."/>
        </authorList>
    </citation>
    <scope>NUCLEOTIDE SEQUENCE [LARGE SCALE GENOMIC DNA]</scope>
    <source>
        <strain evidence="7 8">3_1_6</strain>
    </source>
</reference>
<dbReference type="EMBL" id="ADCP02000001">
    <property type="protein sequence ID" value="EFV43472.1"/>
    <property type="molecule type" value="Genomic_DNA"/>
</dbReference>